<keyword evidence="8" id="KW-1185">Reference proteome</keyword>
<dbReference type="GO" id="GO:0005886">
    <property type="term" value="C:plasma membrane"/>
    <property type="evidence" value="ECO:0007669"/>
    <property type="project" value="UniProtKB-SubCell"/>
</dbReference>
<dbReference type="InterPro" id="IPR001123">
    <property type="entry name" value="LeuE-type"/>
</dbReference>
<gene>
    <name evidence="7" type="ORF">E8L99_20575</name>
</gene>
<name>A0A4D7QQU4_9HYPH</name>
<feature type="transmembrane region" description="Helical" evidence="6">
    <location>
        <begin position="95"/>
        <end position="117"/>
    </location>
</feature>
<organism evidence="7 8">
    <name type="scientific">Phreatobacter aquaticus</name>
    <dbReference type="NCBI Taxonomy" id="2570229"/>
    <lineage>
        <taxon>Bacteria</taxon>
        <taxon>Pseudomonadati</taxon>
        <taxon>Pseudomonadota</taxon>
        <taxon>Alphaproteobacteria</taxon>
        <taxon>Hyphomicrobiales</taxon>
        <taxon>Phreatobacteraceae</taxon>
        <taxon>Phreatobacter</taxon>
    </lineage>
</organism>
<keyword evidence="2" id="KW-1003">Cell membrane</keyword>
<evidence type="ECO:0000256" key="6">
    <source>
        <dbReference type="SAM" id="Phobius"/>
    </source>
</evidence>
<feature type="transmembrane region" description="Helical" evidence="6">
    <location>
        <begin position="138"/>
        <end position="166"/>
    </location>
</feature>
<comment type="subcellular location">
    <subcellularLocation>
        <location evidence="1">Cell membrane</location>
        <topology evidence="1">Multi-pass membrane protein</topology>
    </subcellularLocation>
</comment>
<feature type="transmembrane region" description="Helical" evidence="6">
    <location>
        <begin position="178"/>
        <end position="199"/>
    </location>
</feature>
<feature type="transmembrane region" description="Helical" evidence="6">
    <location>
        <begin position="20"/>
        <end position="43"/>
    </location>
</feature>
<evidence type="ECO:0000256" key="5">
    <source>
        <dbReference type="ARBA" id="ARBA00023136"/>
    </source>
</evidence>
<dbReference type="KEGG" id="paqt:E8L99_20575"/>
<dbReference type="AlphaFoldDB" id="A0A4D7QQU4"/>
<sequence>MRWSSGVTQRKMHSSPAGFTTMTLALDASVLWTFTLMWLAIVPTPGANSLMVTHLAVTRPAGDVALAILGNLSGILLLAAFALLGWAALLEAFPWLRLAVTIFGALYLVYFGLRLIVRGLAVSSSPAAGSNLAEAPAGALRMIGVGFVTAVSNAQAIIFITSIFAVSGILSASVATGLVALVIMIGCNALYLGLIAWLFQRAAVRQFYQRFRRVLEGSVGALFVFFGGRLLVRALIR</sequence>
<feature type="transmembrane region" description="Helical" evidence="6">
    <location>
        <begin position="64"/>
        <end position="89"/>
    </location>
</feature>
<evidence type="ECO:0000256" key="1">
    <source>
        <dbReference type="ARBA" id="ARBA00004651"/>
    </source>
</evidence>
<evidence type="ECO:0000313" key="8">
    <source>
        <dbReference type="Proteomes" id="UP000298588"/>
    </source>
</evidence>
<dbReference type="PANTHER" id="PTHR30086">
    <property type="entry name" value="ARGININE EXPORTER PROTEIN ARGO"/>
    <property type="match status" value="1"/>
</dbReference>
<keyword evidence="4 6" id="KW-1133">Transmembrane helix</keyword>
<keyword evidence="5 6" id="KW-0472">Membrane</keyword>
<keyword evidence="3 6" id="KW-0812">Transmembrane</keyword>
<dbReference type="PANTHER" id="PTHR30086:SF19">
    <property type="entry name" value="THREONINE EFFLUX PROTEIN"/>
    <property type="match status" value="1"/>
</dbReference>
<protein>
    <recommendedName>
        <fullName evidence="9">LysE family translocator</fullName>
    </recommendedName>
</protein>
<evidence type="ECO:0000256" key="3">
    <source>
        <dbReference type="ARBA" id="ARBA00022692"/>
    </source>
</evidence>
<dbReference type="OrthoDB" id="7346064at2"/>
<dbReference type="Proteomes" id="UP000298588">
    <property type="component" value="Chromosome"/>
</dbReference>
<evidence type="ECO:0000256" key="2">
    <source>
        <dbReference type="ARBA" id="ARBA00022475"/>
    </source>
</evidence>
<evidence type="ECO:0008006" key="9">
    <source>
        <dbReference type="Google" id="ProtNLM"/>
    </source>
</evidence>
<evidence type="ECO:0000256" key="4">
    <source>
        <dbReference type="ARBA" id="ARBA00022989"/>
    </source>
</evidence>
<reference evidence="7 8" key="1">
    <citation type="submission" date="2019-04" db="EMBL/GenBank/DDBJ databases">
        <title>Phreatobacter aquaticus sp. nov.</title>
        <authorList>
            <person name="Choi A."/>
            <person name="Baek K."/>
        </authorList>
    </citation>
    <scope>NUCLEOTIDE SEQUENCE [LARGE SCALE GENOMIC DNA]</scope>
    <source>
        <strain evidence="7 8">NMCR1094</strain>
    </source>
</reference>
<evidence type="ECO:0000313" key="7">
    <source>
        <dbReference type="EMBL" id="QCK87976.1"/>
    </source>
</evidence>
<accession>A0A4D7QQU4</accession>
<dbReference type="EMBL" id="CP039865">
    <property type="protein sequence ID" value="QCK87976.1"/>
    <property type="molecule type" value="Genomic_DNA"/>
</dbReference>
<dbReference type="Pfam" id="PF01810">
    <property type="entry name" value="LysE"/>
    <property type="match status" value="1"/>
</dbReference>
<feature type="transmembrane region" description="Helical" evidence="6">
    <location>
        <begin position="219"/>
        <end position="236"/>
    </location>
</feature>
<dbReference type="GO" id="GO:0015171">
    <property type="term" value="F:amino acid transmembrane transporter activity"/>
    <property type="evidence" value="ECO:0007669"/>
    <property type="project" value="TreeGrafter"/>
</dbReference>
<proteinExistence type="predicted"/>